<evidence type="ECO:0000256" key="3">
    <source>
        <dbReference type="ARBA" id="ARBA00022692"/>
    </source>
</evidence>
<keyword evidence="5 6" id="KW-0472">Membrane</keyword>
<dbReference type="Proteomes" id="UP000196880">
    <property type="component" value="Unassembled WGS sequence"/>
</dbReference>
<feature type="transmembrane region" description="Helical" evidence="6">
    <location>
        <begin position="177"/>
        <end position="196"/>
    </location>
</feature>
<dbReference type="EMBL" id="NAIA01000002">
    <property type="protein sequence ID" value="OWF66224.1"/>
    <property type="molecule type" value="Genomic_DNA"/>
</dbReference>
<feature type="transmembrane region" description="Helical" evidence="6">
    <location>
        <begin position="217"/>
        <end position="236"/>
    </location>
</feature>
<sequence>MDKKKFGVIWIALSQLALLISNFLLLKLLTSKISMEDFGYYSLCMSIILFMRQIIYDPFSMVVAKECATTSPNPQKISNGLRVVQHASDLIGVSIFLLGLMYLFFEYLLNKKYNFSTALFYSLIYLIANGAQGIYFNVLNSIAERKPAAIFSIVDSLFKIALPFLFLLILGNNLNNALKGIAIGGFTVFLILRYFVVNRFCSDKLPIGEIKGSFKRYFLMSMPLYFPIFIGAFKSVGDRWLLAAYIGVEDLAAYTVLLQIGYLPVILIVGVAQTYFGATIYKMCTGHGNNGLGDLRKFMLKLLFAMFLGGSIAIGAALGLAQLIFKALVGPQYQMFSTYLPIFVFAGLLAAASGILQVAVFGIYETKISGKLMTFSVVLSVVVISGLIIALGFKGAVAGLVLAGVVPLLICWFALDRKLCILQ</sequence>
<feature type="transmembrane region" description="Helical" evidence="6">
    <location>
        <begin position="372"/>
        <end position="391"/>
    </location>
</feature>
<feature type="transmembrane region" description="Helical" evidence="6">
    <location>
        <begin position="148"/>
        <end position="171"/>
    </location>
</feature>
<reference evidence="7 8" key="1">
    <citation type="submission" date="2017-03" db="EMBL/GenBank/DDBJ databases">
        <title>New species Polynucleobacter sp. MWH-EgelM1-30-B4.</title>
        <authorList>
            <person name="Hahn M.W."/>
        </authorList>
    </citation>
    <scope>NUCLEOTIDE SEQUENCE [LARGE SCALE GENOMIC DNA]</scope>
    <source>
        <strain evidence="7 8">MWH-EgelM1-30-B4</strain>
    </source>
</reference>
<proteinExistence type="predicted"/>
<name>A0A210RZ29_9BURK</name>
<evidence type="ECO:0000313" key="7">
    <source>
        <dbReference type="EMBL" id="OWF66224.1"/>
    </source>
</evidence>
<dbReference type="Pfam" id="PF01943">
    <property type="entry name" value="Polysacc_synt"/>
    <property type="match status" value="1"/>
</dbReference>
<evidence type="ECO:0000256" key="5">
    <source>
        <dbReference type="ARBA" id="ARBA00023136"/>
    </source>
</evidence>
<feature type="transmembrane region" description="Helical" evidence="6">
    <location>
        <begin position="115"/>
        <end position="136"/>
    </location>
</feature>
<feature type="transmembrane region" description="Helical" evidence="6">
    <location>
        <begin position="38"/>
        <end position="55"/>
    </location>
</feature>
<keyword evidence="8" id="KW-1185">Reference proteome</keyword>
<gene>
    <name evidence="7" type="ORF">B6A14_03230</name>
</gene>
<keyword evidence="3 6" id="KW-0812">Transmembrane</keyword>
<feature type="transmembrane region" description="Helical" evidence="6">
    <location>
        <begin position="337"/>
        <end position="360"/>
    </location>
</feature>
<dbReference type="GO" id="GO:0005886">
    <property type="term" value="C:plasma membrane"/>
    <property type="evidence" value="ECO:0007669"/>
    <property type="project" value="UniProtKB-SubCell"/>
</dbReference>
<evidence type="ECO:0000256" key="6">
    <source>
        <dbReference type="SAM" id="Phobius"/>
    </source>
</evidence>
<comment type="subcellular location">
    <subcellularLocation>
        <location evidence="1">Cell membrane</location>
        <topology evidence="1">Multi-pass membrane protein</topology>
    </subcellularLocation>
</comment>
<keyword evidence="4 6" id="KW-1133">Transmembrane helix</keyword>
<feature type="transmembrane region" description="Helical" evidence="6">
    <location>
        <begin position="302"/>
        <end position="325"/>
    </location>
</feature>
<dbReference type="InterPro" id="IPR002797">
    <property type="entry name" value="Polysacc_synth"/>
</dbReference>
<evidence type="ECO:0000256" key="4">
    <source>
        <dbReference type="ARBA" id="ARBA00022989"/>
    </source>
</evidence>
<protein>
    <recommendedName>
        <fullName evidence="9">Polysaccharide biosynthesis protein</fullName>
    </recommendedName>
</protein>
<dbReference type="InterPro" id="IPR050833">
    <property type="entry name" value="Poly_Biosynth_Transport"/>
</dbReference>
<dbReference type="RefSeq" id="WP_087909023.1">
    <property type="nucleotide sequence ID" value="NZ_NAIA01000002.1"/>
</dbReference>
<accession>A0A210RZ29</accession>
<keyword evidence="2" id="KW-1003">Cell membrane</keyword>
<feature type="transmembrane region" description="Helical" evidence="6">
    <location>
        <begin position="397"/>
        <end position="415"/>
    </location>
</feature>
<evidence type="ECO:0000256" key="2">
    <source>
        <dbReference type="ARBA" id="ARBA00022475"/>
    </source>
</evidence>
<feature type="transmembrane region" description="Helical" evidence="6">
    <location>
        <begin position="256"/>
        <end position="281"/>
    </location>
</feature>
<evidence type="ECO:0008006" key="9">
    <source>
        <dbReference type="Google" id="ProtNLM"/>
    </source>
</evidence>
<feature type="transmembrane region" description="Helical" evidence="6">
    <location>
        <begin position="7"/>
        <end position="26"/>
    </location>
</feature>
<evidence type="ECO:0000256" key="1">
    <source>
        <dbReference type="ARBA" id="ARBA00004651"/>
    </source>
</evidence>
<comment type="caution">
    <text evidence="7">The sequence shown here is derived from an EMBL/GenBank/DDBJ whole genome shotgun (WGS) entry which is preliminary data.</text>
</comment>
<dbReference type="PANTHER" id="PTHR30250">
    <property type="entry name" value="PST FAMILY PREDICTED COLANIC ACID TRANSPORTER"/>
    <property type="match status" value="1"/>
</dbReference>
<evidence type="ECO:0000313" key="8">
    <source>
        <dbReference type="Proteomes" id="UP000196880"/>
    </source>
</evidence>
<feature type="transmembrane region" description="Helical" evidence="6">
    <location>
        <begin position="90"/>
        <end position="109"/>
    </location>
</feature>
<dbReference type="OrthoDB" id="9922478at2"/>
<organism evidence="7 8">
    <name type="scientific">Polynucleobacter hirudinilacicola</name>
    <dbReference type="NCBI Taxonomy" id="1743166"/>
    <lineage>
        <taxon>Bacteria</taxon>
        <taxon>Pseudomonadati</taxon>
        <taxon>Pseudomonadota</taxon>
        <taxon>Betaproteobacteria</taxon>
        <taxon>Burkholderiales</taxon>
        <taxon>Burkholderiaceae</taxon>
        <taxon>Polynucleobacter</taxon>
    </lineage>
</organism>
<dbReference type="PANTHER" id="PTHR30250:SF11">
    <property type="entry name" value="O-ANTIGEN TRANSPORTER-RELATED"/>
    <property type="match status" value="1"/>
</dbReference>
<dbReference type="AlphaFoldDB" id="A0A210RZ29"/>